<name>A0AAD7C7L1_9AGAR</name>
<dbReference type="EMBL" id="JARKIF010000004">
    <property type="protein sequence ID" value="KAJ7641276.1"/>
    <property type="molecule type" value="Genomic_DNA"/>
</dbReference>
<evidence type="ECO:0000313" key="2">
    <source>
        <dbReference type="Proteomes" id="UP001221142"/>
    </source>
</evidence>
<protein>
    <submittedName>
        <fullName evidence="1">Uncharacterized protein</fullName>
    </submittedName>
</protein>
<comment type="caution">
    <text evidence="1">The sequence shown here is derived from an EMBL/GenBank/DDBJ whole genome shotgun (WGS) entry which is preliminary data.</text>
</comment>
<evidence type="ECO:0000313" key="1">
    <source>
        <dbReference type="EMBL" id="KAJ7641276.1"/>
    </source>
</evidence>
<dbReference type="AlphaFoldDB" id="A0AAD7C7L1"/>
<keyword evidence="2" id="KW-1185">Reference proteome</keyword>
<dbReference type="Proteomes" id="UP001221142">
    <property type="component" value="Unassembled WGS sequence"/>
</dbReference>
<sequence length="195" mass="22387">MDLASTLASIVAARSYDTHTPLNALYSHEEACAVLLERRPELRALVDVARETKDYQPVWAHHSVRHNRERNRLYNYLDEIRPHMEQYALGENPIDYWTPESSLDADPSVVAHIRNLRVPSVDDDPRLLIHRLGSFGEKEDLKERVGRIFHKHAYTFLVNTSGSGKTRLSLEGLCRDWGFYFSMTLDGNKLGPDDV</sequence>
<gene>
    <name evidence="1" type="ORF">FB45DRAFT_862509</name>
</gene>
<reference evidence="1" key="1">
    <citation type="submission" date="2023-03" db="EMBL/GenBank/DDBJ databases">
        <title>Massive genome expansion in bonnet fungi (Mycena s.s.) driven by repeated elements and novel gene families across ecological guilds.</title>
        <authorList>
            <consortium name="Lawrence Berkeley National Laboratory"/>
            <person name="Harder C.B."/>
            <person name="Miyauchi S."/>
            <person name="Viragh M."/>
            <person name="Kuo A."/>
            <person name="Thoen E."/>
            <person name="Andreopoulos B."/>
            <person name="Lu D."/>
            <person name="Skrede I."/>
            <person name="Drula E."/>
            <person name="Henrissat B."/>
            <person name="Morin E."/>
            <person name="Kohler A."/>
            <person name="Barry K."/>
            <person name="LaButti K."/>
            <person name="Morin E."/>
            <person name="Salamov A."/>
            <person name="Lipzen A."/>
            <person name="Mereny Z."/>
            <person name="Hegedus B."/>
            <person name="Baldrian P."/>
            <person name="Stursova M."/>
            <person name="Weitz H."/>
            <person name="Taylor A."/>
            <person name="Grigoriev I.V."/>
            <person name="Nagy L.G."/>
            <person name="Martin F."/>
            <person name="Kauserud H."/>
        </authorList>
    </citation>
    <scope>NUCLEOTIDE SEQUENCE</scope>
    <source>
        <strain evidence="1">9284</strain>
    </source>
</reference>
<accession>A0AAD7C7L1</accession>
<organism evidence="1 2">
    <name type="scientific">Roridomyces roridus</name>
    <dbReference type="NCBI Taxonomy" id="1738132"/>
    <lineage>
        <taxon>Eukaryota</taxon>
        <taxon>Fungi</taxon>
        <taxon>Dikarya</taxon>
        <taxon>Basidiomycota</taxon>
        <taxon>Agaricomycotina</taxon>
        <taxon>Agaricomycetes</taxon>
        <taxon>Agaricomycetidae</taxon>
        <taxon>Agaricales</taxon>
        <taxon>Marasmiineae</taxon>
        <taxon>Mycenaceae</taxon>
        <taxon>Roridomyces</taxon>
    </lineage>
</organism>
<proteinExistence type="predicted"/>